<proteinExistence type="predicted"/>
<dbReference type="Gene3D" id="2.30.42.10">
    <property type="match status" value="1"/>
</dbReference>
<reference evidence="2" key="1">
    <citation type="submission" date="2023-03" db="EMBL/GenBank/DDBJ databases">
        <title>Andean soil-derived lignocellulolytic bacterial consortium as a source of novel taxa and putative plastic-active enzymes.</title>
        <authorList>
            <person name="Diaz-Garcia L."/>
            <person name="Chuvochina M."/>
            <person name="Feuerriegel G."/>
            <person name="Bunk B."/>
            <person name="Sproer C."/>
            <person name="Streit W.R."/>
            <person name="Rodriguez L.M."/>
            <person name="Overmann J."/>
            <person name="Jimenez D.J."/>
        </authorList>
    </citation>
    <scope>NUCLEOTIDE SEQUENCE</scope>
    <source>
        <strain evidence="2">MAG 7</strain>
    </source>
</reference>
<evidence type="ECO:0000313" key="2">
    <source>
        <dbReference type="EMBL" id="WEK36951.1"/>
    </source>
</evidence>
<protein>
    <submittedName>
        <fullName evidence="2">M28 family peptidase</fullName>
    </submittedName>
</protein>
<dbReference type="SUPFAM" id="SSF53187">
    <property type="entry name" value="Zn-dependent exopeptidases"/>
    <property type="match status" value="1"/>
</dbReference>
<dbReference type="GO" id="GO:0006508">
    <property type="term" value="P:proteolysis"/>
    <property type="evidence" value="ECO:0007669"/>
    <property type="project" value="InterPro"/>
</dbReference>
<evidence type="ECO:0000313" key="3">
    <source>
        <dbReference type="Proteomes" id="UP001220610"/>
    </source>
</evidence>
<sequence>MRTRVLCFCLLLTGPAVFSQRLKKADKLTVTNLQAHVGYLANDQLEGRRAGTAGEQLAAAYISEQFRKQGLHPKGEAGSWLQPFTINDGKQVNKNSLFLVNGHDLRLNVDYFPLSCSPNHSLEAAVSIALPEKDVPWFLDLDEVLEAQQDNPHFDLLTTIREKAEKVAAKGATALLLYNSSTRKDNLSFLAKDRADVSAIPILYIMPKGMKDYLKDESATYDVRIKVDIGEKTRTGHNVIGYLDNGAGHTVILGAHYDHLGYGEDGNSLLAGGTPQIHNGADDNASGTAALIELARLLKTSKAPKNNYLFIAFSGEELGLNGSKYFTEHPTVELSTVNYMINMDMVGRLNDSSKTLTVGGYGTSPLWSGVFSSVSDKKQPVQFKFDSSGTGPSDHSSFYRKDIPVLFFFTGLHTDYHKPTDDAEKINYSGELQVLKCIEQVVLNANDKGKLAFLKTREAQTGTSTRFSVTLGIMPDYTFTGTGVRVDGVSDNRPAQKAGIVAGDVIMQLGSHVTSDMERYMQALSRFKKGDSTTVKYKRGTDTLEAQVTF</sequence>
<accession>A0AAJ6BJ45</accession>
<evidence type="ECO:0000259" key="1">
    <source>
        <dbReference type="SMART" id="SM00228"/>
    </source>
</evidence>
<dbReference type="PANTHER" id="PTHR12147">
    <property type="entry name" value="METALLOPEPTIDASE M28 FAMILY MEMBER"/>
    <property type="match status" value="1"/>
</dbReference>
<organism evidence="2 3">
    <name type="scientific">Candidatus Pseudobacter hemicellulosilyticus</name>
    <dbReference type="NCBI Taxonomy" id="3121375"/>
    <lineage>
        <taxon>Bacteria</taxon>
        <taxon>Pseudomonadati</taxon>
        <taxon>Bacteroidota</taxon>
        <taxon>Chitinophagia</taxon>
        <taxon>Chitinophagales</taxon>
        <taxon>Chitinophagaceae</taxon>
        <taxon>Pseudobacter</taxon>
    </lineage>
</organism>
<feature type="domain" description="PDZ" evidence="1">
    <location>
        <begin position="469"/>
        <end position="541"/>
    </location>
</feature>
<dbReference type="PANTHER" id="PTHR12147:SF26">
    <property type="entry name" value="PEPTIDASE M28 DOMAIN-CONTAINING PROTEIN"/>
    <property type="match status" value="1"/>
</dbReference>
<gene>
    <name evidence="2" type="ORF">P0Y53_05500</name>
</gene>
<dbReference type="Pfam" id="PF04389">
    <property type="entry name" value="Peptidase_M28"/>
    <property type="match status" value="1"/>
</dbReference>
<dbReference type="AlphaFoldDB" id="A0AAJ6BJ45"/>
<dbReference type="Gene3D" id="3.40.630.10">
    <property type="entry name" value="Zn peptidases"/>
    <property type="match status" value="2"/>
</dbReference>
<dbReference type="Proteomes" id="UP001220610">
    <property type="component" value="Chromosome"/>
</dbReference>
<dbReference type="EMBL" id="CP119311">
    <property type="protein sequence ID" value="WEK36951.1"/>
    <property type="molecule type" value="Genomic_DNA"/>
</dbReference>
<dbReference type="Pfam" id="PF13180">
    <property type="entry name" value="PDZ_2"/>
    <property type="match status" value="1"/>
</dbReference>
<name>A0AAJ6BJ45_9BACT</name>
<dbReference type="InterPro" id="IPR007484">
    <property type="entry name" value="Peptidase_M28"/>
</dbReference>
<dbReference type="SMART" id="SM00228">
    <property type="entry name" value="PDZ"/>
    <property type="match status" value="1"/>
</dbReference>
<dbReference type="InterPro" id="IPR036034">
    <property type="entry name" value="PDZ_sf"/>
</dbReference>
<dbReference type="InterPro" id="IPR045175">
    <property type="entry name" value="M28_fam"/>
</dbReference>
<dbReference type="SUPFAM" id="SSF50156">
    <property type="entry name" value="PDZ domain-like"/>
    <property type="match status" value="1"/>
</dbReference>
<dbReference type="GO" id="GO:0008235">
    <property type="term" value="F:metalloexopeptidase activity"/>
    <property type="evidence" value="ECO:0007669"/>
    <property type="project" value="InterPro"/>
</dbReference>
<dbReference type="InterPro" id="IPR001478">
    <property type="entry name" value="PDZ"/>
</dbReference>